<dbReference type="AlphaFoldDB" id="A0A1B7KUD6"/>
<sequence length="117" mass="13376">MFNSLKLGPDPYDLVDLIEAFQFLIGKIKTDKKEQRFTFVKQFQFLIGKIKTNNLNMLVAIKNCSVWQLRICIIYCIFTALHGVAGMIGLYALQSPVACPLCQKACPQRLHVKRQQV</sequence>
<organism evidence="2 3">
    <name type="scientific">Parageobacillus thermoglucosidasius</name>
    <name type="common">Geobacillus thermoglucosidasius</name>
    <dbReference type="NCBI Taxonomy" id="1426"/>
    <lineage>
        <taxon>Bacteria</taxon>
        <taxon>Bacillati</taxon>
        <taxon>Bacillota</taxon>
        <taxon>Bacilli</taxon>
        <taxon>Bacillales</taxon>
        <taxon>Anoxybacillaceae</taxon>
        <taxon>Parageobacillus</taxon>
    </lineage>
</organism>
<reference evidence="3" key="1">
    <citation type="submission" date="2016-05" db="EMBL/GenBank/DDBJ databases">
        <authorList>
            <person name="Wang W."/>
            <person name="Zhu L."/>
        </authorList>
    </citation>
    <scope>NUCLEOTIDE SEQUENCE [LARGE SCALE GENOMIC DNA]</scope>
    <source>
        <strain evidence="3">W-2</strain>
    </source>
</reference>
<gene>
    <name evidence="2" type="ORF">A7K69_18090</name>
</gene>
<dbReference type="EMBL" id="LXMA01000009">
    <property type="protein sequence ID" value="OAT73710.1"/>
    <property type="molecule type" value="Genomic_DNA"/>
</dbReference>
<evidence type="ECO:0000256" key="1">
    <source>
        <dbReference type="SAM" id="Phobius"/>
    </source>
</evidence>
<proteinExistence type="predicted"/>
<evidence type="ECO:0000313" key="3">
    <source>
        <dbReference type="Proteomes" id="UP000078290"/>
    </source>
</evidence>
<accession>A0A1B7KUD6</accession>
<comment type="caution">
    <text evidence="2">The sequence shown here is derived from an EMBL/GenBank/DDBJ whole genome shotgun (WGS) entry which is preliminary data.</text>
</comment>
<keyword evidence="1" id="KW-1133">Transmembrane helix</keyword>
<dbReference type="Proteomes" id="UP000078290">
    <property type="component" value="Unassembled WGS sequence"/>
</dbReference>
<evidence type="ECO:0000313" key="2">
    <source>
        <dbReference type="EMBL" id="OAT73710.1"/>
    </source>
</evidence>
<name>A0A1B7KUD6_PARTM</name>
<keyword evidence="1" id="KW-0472">Membrane</keyword>
<keyword evidence="1" id="KW-0812">Transmembrane</keyword>
<feature type="transmembrane region" description="Helical" evidence="1">
    <location>
        <begin position="72"/>
        <end position="93"/>
    </location>
</feature>
<protein>
    <submittedName>
        <fullName evidence="2">Uncharacterized protein</fullName>
    </submittedName>
</protein>